<sequence length="261" mass="27099">MKTVVLIAAACAVCLNVSGCSAGEKLSGIKETKGYAVEPDYASLDISNAMEVSFSETADSVYVTADESVIDYVRVERNRNELCLYIKFPAQFRNWNYGDVTVVLPYSTSLERVDVSGASSLTAGRVFEAEQFAVDVTGASDFDAAVHADKVSVSGSGASSVSCEVEASSLDIDLSGASDARLSGRAGICSLSVSGASSLKGQSDSWIVTDNTSCDISGASRARIICNKSLSGEVSGASTLIYSGDAESDVHVSGASSVKKR</sequence>
<dbReference type="Proteomes" id="UP000823619">
    <property type="component" value="Unassembled WGS sequence"/>
</dbReference>
<dbReference type="Gene3D" id="2.160.20.120">
    <property type="match status" value="1"/>
</dbReference>
<accession>A0A9D9HCF6</accession>
<evidence type="ECO:0000259" key="2">
    <source>
        <dbReference type="Pfam" id="PF10988"/>
    </source>
</evidence>
<reference evidence="3" key="1">
    <citation type="submission" date="2020-10" db="EMBL/GenBank/DDBJ databases">
        <authorList>
            <person name="Gilroy R."/>
        </authorList>
    </citation>
    <scope>NUCLEOTIDE SEQUENCE</scope>
    <source>
        <strain evidence="3">D5-748</strain>
    </source>
</reference>
<dbReference type="Pfam" id="PF10988">
    <property type="entry name" value="DUF2807"/>
    <property type="match status" value="1"/>
</dbReference>
<proteinExistence type="predicted"/>
<feature type="chain" id="PRO_5038782776" evidence="1">
    <location>
        <begin position="23"/>
        <end position="261"/>
    </location>
</feature>
<protein>
    <submittedName>
        <fullName evidence="3">DUF2807 domain-containing protein</fullName>
    </submittedName>
</protein>
<organism evidence="3 4">
    <name type="scientific">Candidatus Cryptobacteroides merdavium</name>
    <dbReference type="NCBI Taxonomy" id="2840769"/>
    <lineage>
        <taxon>Bacteria</taxon>
        <taxon>Pseudomonadati</taxon>
        <taxon>Bacteroidota</taxon>
        <taxon>Bacteroidia</taxon>
        <taxon>Bacteroidales</taxon>
        <taxon>Candidatus Cryptobacteroides</taxon>
    </lineage>
</organism>
<keyword evidence="1" id="KW-0732">Signal</keyword>
<evidence type="ECO:0000256" key="1">
    <source>
        <dbReference type="SAM" id="SignalP"/>
    </source>
</evidence>
<dbReference type="InterPro" id="IPR021255">
    <property type="entry name" value="DUF2807"/>
</dbReference>
<dbReference type="EMBL" id="JADIMO010000042">
    <property type="protein sequence ID" value="MBO8444798.1"/>
    <property type="molecule type" value="Genomic_DNA"/>
</dbReference>
<comment type="caution">
    <text evidence="3">The sequence shown here is derived from an EMBL/GenBank/DDBJ whole genome shotgun (WGS) entry which is preliminary data.</text>
</comment>
<evidence type="ECO:0000313" key="3">
    <source>
        <dbReference type="EMBL" id="MBO8444798.1"/>
    </source>
</evidence>
<evidence type="ECO:0000313" key="4">
    <source>
        <dbReference type="Proteomes" id="UP000823619"/>
    </source>
</evidence>
<gene>
    <name evidence="3" type="ORF">IAC23_03760</name>
</gene>
<reference evidence="3" key="2">
    <citation type="journal article" date="2021" name="PeerJ">
        <title>Extensive microbial diversity within the chicken gut microbiome revealed by metagenomics and culture.</title>
        <authorList>
            <person name="Gilroy R."/>
            <person name="Ravi A."/>
            <person name="Getino M."/>
            <person name="Pursley I."/>
            <person name="Horton D.L."/>
            <person name="Alikhan N.F."/>
            <person name="Baker D."/>
            <person name="Gharbi K."/>
            <person name="Hall N."/>
            <person name="Watson M."/>
            <person name="Adriaenssens E.M."/>
            <person name="Foster-Nyarko E."/>
            <person name="Jarju S."/>
            <person name="Secka A."/>
            <person name="Antonio M."/>
            <person name="Oren A."/>
            <person name="Chaudhuri R.R."/>
            <person name="La Ragione R."/>
            <person name="Hildebrand F."/>
            <person name="Pallen M.J."/>
        </authorList>
    </citation>
    <scope>NUCLEOTIDE SEQUENCE</scope>
    <source>
        <strain evidence="3">D5-748</strain>
    </source>
</reference>
<dbReference type="AlphaFoldDB" id="A0A9D9HCF6"/>
<name>A0A9D9HCF6_9BACT</name>
<feature type="domain" description="Putative auto-transporter adhesin head GIN" evidence="2">
    <location>
        <begin position="41"/>
        <end position="161"/>
    </location>
</feature>
<feature type="signal peptide" evidence="1">
    <location>
        <begin position="1"/>
        <end position="22"/>
    </location>
</feature>